<name>A7RH59_NEMVE</name>
<dbReference type="eggNOG" id="KOG0395">
    <property type="taxonomic scope" value="Eukaryota"/>
</dbReference>
<organism evidence="5 6">
    <name type="scientific">Nematostella vectensis</name>
    <name type="common">Starlet sea anemone</name>
    <dbReference type="NCBI Taxonomy" id="45351"/>
    <lineage>
        <taxon>Eukaryota</taxon>
        <taxon>Metazoa</taxon>
        <taxon>Cnidaria</taxon>
        <taxon>Anthozoa</taxon>
        <taxon>Hexacorallia</taxon>
        <taxon>Actiniaria</taxon>
        <taxon>Edwardsiidae</taxon>
        <taxon>Nematostella</taxon>
    </lineage>
</organism>
<comment type="similarity">
    <text evidence="1">Belongs to the small GTPase superfamily. Ras family.</text>
</comment>
<dbReference type="GO" id="GO:0005886">
    <property type="term" value="C:plasma membrane"/>
    <property type="evidence" value="ECO:0000318"/>
    <property type="project" value="GO_Central"/>
</dbReference>
<reference evidence="5 6" key="1">
    <citation type="journal article" date="2007" name="Science">
        <title>Sea anemone genome reveals ancestral eumetazoan gene repertoire and genomic organization.</title>
        <authorList>
            <person name="Putnam N.H."/>
            <person name="Srivastava M."/>
            <person name="Hellsten U."/>
            <person name="Dirks B."/>
            <person name="Chapman J."/>
            <person name="Salamov A."/>
            <person name="Terry A."/>
            <person name="Shapiro H."/>
            <person name="Lindquist E."/>
            <person name="Kapitonov V.V."/>
            <person name="Jurka J."/>
            <person name="Genikhovich G."/>
            <person name="Grigoriev I.V."/>
            <person name="Lucas S.M."/>
            <person name="Steele R.E."/>
            <person name="Finnerty J.R."/>
            <person name="Technau U."/>
            <person name="Martindale M.Q."/>
            <person name="Rokhsar D.S."/>
        </authorList>
    </citation>
    <scope>NUCLEOTIDE SEQUENCE [LARGE SCALE GENOMIC DNA]</scope>
    <source>
        <strain evidence="6">CH2 X CH6</strain>
    </source>
</reference>
<dbReference type="EMBL" id="DS469510">
    <property type="protein sequence ID" value="EDO49164.1"/>
    <property type="molecule type" value="Genomic_DNA"/>
</dbReference>
<evidence type="ECO:0000256" key="4">
    <source>
        <dbReference type="ARBA" id="ARBA00048098"/>
    </source>
</evidence>
<dbReference type="InterPro" id="IPR051065">
    <property type="entry name" value="Ras-related_GTPase"/>
</dbReference>
<dbReference type="Gene3D" id="3.40.50.300">
    <property type="entry name" value="P-loop containing nucleotide triphosphate hydrolases"/>
    <property type="match status" value="1"/>
</dbReference>
<dbReference type="GO" id="GO:0019003">
    <property type="term" value="F:GDP binding"/>
    <property type="evidence" value="ECO:0000318"/>
    <property type="project" value="GO_Central"/>
</dbReference>
<dbReference type="PANTHER" id="PTHR45704">
    <property type="entry name" value="RAS-LIKE FAMILY MEMBER 11"/>
    <property type="match status" value="1"/>
</dbReference>
<dbReference type="InParanoid" id="A7RH59"/>
<comment type="catalytic activity">
    <reaction evidence="4">
        <text>GTP + H2O = GDP + phosphate + H(+)</text>
        <dbReference type="Rhea" id="RHEA:19669"/>
        <dbReference type="ChEBI" id="CHEBI:15377"/>
        <dbReference type="ChEBI" id="CHEBI:15378"/>
        <dbReference type="ChEBI" id="CHEBI:37565"/>
        <dbReference type="ChEBI" id="CHEBI:43474"/>
        <dbReference type="ChEBI" id="CHEBI:58189"/>
        <dbReference type="EC" id="3.6.5.2"/>
    </reaction>
</comment>
<accession>A7RH59</accession>
<dbReference type="AlphaFoldDB" id="A7RH59"/>
<dbReference type="EC" id="3.6.5.2" evidence="2"/>
<dbReference type="GO" id="GO:0003924">
    <property type="term" value="F:GTPase activity"/>
    <property type="evidence" value="ECO:0000318"/>
    <property type="project" value="GO_Central"/>
</dbReference>
<dbReference type="GO" id="GO:0005516">
    <property type="term" value="F:calmodulin binding"/>
    <property type="evidence" value="ECO:0000318"/>
    <property type="project" value="GO_Central"/>
</dbReference>
<dbReference type="GO" id="GO:0003925">
    <property type="term" value="F:G protein activity"/>
    <property type="evidence" value="ECO:0007669"/>
    <property type="project" value="UniProtKB-EC"/>
</dbReference>
<dbReference type="GO" id="GO:0007265">
    <property type="term" value="P:Ras protein signal transduction"/>
    <property type="evidence" value="ECO:0000318"/>
    <property type="project" value="GO_Central"/>
</dbReference>
<evidence type="ECO:0000256" key="3">
    <source>
        <dbReference type="ARBA" id="ARBA00022801"/>
    </source>
</evidence>
<protein>
    <recommendedName>
        <fullName evidence="2">small monomeric GTPase</fullName>
        <ecNumber evidence="2">3.6.5.2</ecNumber>
    </recommendedName>
</protein>
<dbReference type="PROSITE" id="PS51421">
    <property type="entry name" value="RAS"/>
    <property type="match status" value="1"/>
</dbReference>
<dbReference type="Proteomes" id="UP000001593">
    <property type="component" value="Unassembled WGS sequence"/>
</dbReference>
<dbReference type="SUPFAM" id="SSF52540">
    <property type="entry name" value="P-loop containing nucleoside triphosphate hydrolases"/>
    <property type="match status" value="1"/>
</dbReference>
<sequence>VRVVLMGQDGVGKSEATYRHHLATDQGYVSLDVMDTAGLNTREKLDFCLAFGEIYIVLYSIIDKTSFYEASGIARFICEHKHIDSSSLVLLGTKQDLEHLRDVPEPEARSIADELNCSFYEISISEGFEDTLGMFHVVMR</sequence>
<dbReference type="PhylomeDB" id="A7RH59"/>
<dbReference type="InterPro" id="IPR001806">
    <property type="entry name" value="Small_GTPase"/>
</dbReference>
<proteinExistence type="inferred from homology"/>
<evidence type="ECO:0000313" key="6">
    <source>
        <dbReference type="Proteomes" id="UP000001593"/>
    </source>
</evidence>
<dbReference type="SMART" id="SM00173">
    <property type="entry name" value="RAS"/>
    <property type="match status" value="1"/>
</dbReference>
<evidence type="ECO:0000256" key="2">
    <source>
        <dbReference type="ARBA" id="ARBA00011984"/>
    </source>
</evidence>
<dbReference type="InterPro" id="IPR027417">
    <property type="entry name" value="P-loop_NTPase"/>
</dbReference>
<keyword evidence="3" id="KW-0378">Hydrolase</keyword>
<dbReference type="GO" id="GO:0005525">
    <property type="term" value="F:GTP binding"/>
    <property type="evidence" value="ECO:0000318"/>
    <property type="project" value="GO_Central"/>
</dbReference>
<evidence type="ECO:0000313" key="5">
    <source>
        <dbReference type="EMBL" id="EDO49164.1"/>
    </source>
</evidence>
<dbReference type="HOGENOM" id="CLU_041217_9_7_1"/>
<dbReference type="Pfam" id="PF00071">
    <property type="entry name" value="Ras"/>
    <property type="match status" value="1"/>
</dbReference>
<feature type="non-terminal residue" evidence="5">
    <location>
        <position position="1"/>
    </location>
</feature>
<keyword evidence="6" id="KW-1185">Reference proteome</keyword>
<feature type="non-terminal residue" evidence="5">
    <location>
        <position position="140"/>
    </location>
</feature>
<evidence type="ECO:0000256" key="1">
    <source>
        <dbReference type="ARBA" id="ARBA00008344"/>
    </source>
</evidence>
<gene>
    <name evidence="5" type="ORF">NEMVEDRAFT_v1g38315</name>
</gene>
<dbReference type="STRING" id="45351.A7RH59"/>